<dbReference type="InterPro" id="IPR036397">
    <property type="entry name" value="RNaseH_sf"/>
</dbReference>
<evidence type="ECO:0000313" key="2">
    <source>
        <dbReference type="Proteomes" id="UP001159042"/>
    </source>
</evidence>
<dbReference type="PANTHER" id="PTHR47326">
    <property type="entry name" value="TRANSPOSABLE ELEMENT TC3 TRANSPOSASE-LIKE PROTEIN"/>
    <property type="match status" value="1"/>
</dbReference>
<evidence type="ECO:0000313" key="1">
    <source>
        <dbReference type="EMBL" id="KAJ8909541.1"/>
    </source>
</evidence>
<dbReference type="Proteomes" id="UP001159042">
    <property type="component" value="Unassembled WGS sequence"/>
</dbReference>
<gene>
    <name evidence="1" type="ORF">NQ315_013887</name>
</gene>
<dbReference type="EMBL" id="JANEYG010000509">
    <property type="protein sequence ID" value="KAJ8909541.1"/>
    <property type="molecule type" value="Genomic_DNA"/>
</dbReference>
<protein>
    <recommendedName>
        <fullName evidence="3">Transposase</fullName>
    </recommendedName>
</protein>
<sequence>TENPNFFKFVLFTDECTFHRNGFVTRHNFHYYDTQNPHIVNINNYQHNWTINVWGGIVHNYVIGPHIFEGSVTGEVFLNFLSNDLPRLIQHVPDFIKNCMWLQLDGAPAHFSRISPVVLNNVRRSFIRRVELCLLNENGHHFEQFL</sequence>
<feature type="non-terminal residue" evidence="1">
    <location>
        <position position="1"/>
    </location>
</feature>
<evidence type="ECO:0008006" key="3">
    <source>
        <dbReference type="Google" id="ProtNLM"/>
    </source>
</evidence>
<keyword evidence="2" id="KW-1185">Reference proteome</keyword>
<comment type="caution">
    <text evidence="1">The sequence shown here is derived from an EMBL/GenBank/DDBJ whole genome shotgun (WGS) entry which is preliminary data.</text>
</comment>
<dbReference type="Gene3D" id="3.30.420.10">
    <property type="entry name" value="Ribonuclease H-like superfamily/Ribonuclease H"/>
    <property type="match status" value="1"/>
</dbReference>
<proteinExistence type="predicted"/>
<name>A0AAV8V5U2_9CUCU</name>
<dbReference type="AlphaFoldDB" id="A0AAV8V5U2"/>
<dbReference type="PANTHER" id="PTHR47326:SF1">
    <property type="entry name" value="HTH PSQ-TYPE DOMAIN-CONTAINING PROTEIN"/>
    <property type="match status" value="1"/>
</dbReference>
<accession>A0AAV8V5U2</accession>
<dbReference type="GO" id="GO:0003676">
    <property type="term" value="F:nucleic acid binding"/>
    <property type="evidence" value="ECO:0007669"/>
    <property type="project" value="InterPro"/>
</dbReference>
<organism evidence="1 2">
    <name type="scientific">Exocentrus adspersus</name>
    <dbReference type="NCBI Taxonomy" id="1586481"/>
    <lineage>
        <taxon>Eukaryota</taxon>
        <taxon>Metazoa</taxon>
        <taxon>Ecdysozoa</taxon>
        <taxon>Arthropoda</taxon>
        <taxon>Hexapoda</taxon>
        <taxon>Insecta</taxon>
        <taxon>Pterygota</taxon>
        <taxon>Neoptera</taxon>
        <taxon>Endopterygota</taxon>
        <taxon>Coleoptera</taxon>
        <taxon>Polyphaga</taxon>
        <taxon>Cucujiformia</taxon>
        <taxon>Chrysomeloidea</taxon>
        <taxon>Cerambycidae</taxon>
        <taxon>Lamiinae</taxon>
        <taxon>Acanthocinini</taxon>
        <taxon>Exocentrus</taxon>
    </lineage>
</organism>
<reference evidence="1 2" key="1">
    <citation type="journal article" date="2023" name="Insect Mol. Biol.">
        <title>Genome sequencing provides insights into the evolution of gene families encoding plant cell wall-degrading enzymes in longhorned beetles.</title>
        <authorList>
            <person name="Shin N.R."/>
            <person name="Okamura Y."/>
            <person name="Kirsch R."/>
            <person name="Pauchet Y."/>
        </authorList>
    </citation>
    <scope>NUCLEOTIDE SEQUENCE [LARGE SCALE GENOMIC DNA]</scope>
    <source>
        <strain evidence="1">EAD_L_NR</strain>
    </source>
</reference>